<dbReference type="Gene3D" id="3.40.630.30">
    <property type="match status" value="1"/>
</dbReference>
<dbReference type="FunFam" id="3.40.50.1700:FF:000013">
    <property type="entry name" value="Glycoside hydrolase family 3 protein"/>
    <property type="match status" value="1"/>
</dbReference>
<evidence type="ECO:0000256" key="1">
    <source>
        <dbReference type="ARBA" id="ARBA00005336"/>
    </source>
</evidence>
<gene>
    <name evidence="6" type="ORF">BKA67DRAFT_523385</name>
</gene>
<dbReference type="Proteomes" id="UP000758603">
    <property type="component" value="Unassembled WGS sequence"/>
</dbReference>
<protein>
    <submittedName>
        <fullName evidence="6">Glycoside hydrolase family 3 protein</fullName>
    </submittedName>
</protein>
<dbReference type="Gene3D" id="3.20.20.300">
    <property type="entry name" value="Glycoside hydrolase, family 3, N-terminal domain"/>
    <property type="match status" value="1"/>
</dbReference>
<dbReference type="InterPro" id="IPR017853">
    <property type="entry name" value="GH"/>
</dbReference>
<dbReference type="SUPFAM" id="SSF55729">
    <property type="entry name" value="Acyl-CoA N-acyltransferases (Nat)"/>
    <property type="match status" value="1"/>
</dbReference>
<evidence type="ECO:0000313" key="7">
    <source>
        <dbReference type="Proteomes" id="UP000758603"/>
    </source>
</evidence>
<keyword evidence="4" id="KW-0326">Glycosidase</keyword>
<dbReference type="Pfam" id="PF00933">
    <property type="entry name" value="Glyco_hydro_3"/>
    <property type="match status" value="1"/>
</dbReference>
<dbReference type="GO" id="GO:0009254">
    <property type="term" value="P:peptidoglycan turnover"/>
    <property type="evidence" value="ECO:0007669"/>
    <property type="project" value="TreeGrafter"/>
</dbReference>
<dbReference type="InterPro" id="IPR016181">
    <property type="entry name" value="Acyl_CoA_acyltransferase"/>
</dbReference>
<dbReference type="GO" id="GO:0005975">
    <property type="term" value="P:carbohydrate metabolic process"/>
    <property type="evidence" value="ECO:0007669"/>
    <property type="project" value="InterPro"/>
</dbReference>
<dbReference type="OrthoDB" id="4215304at2759"/>
<keyword evidence="3" id="KW-0325">Glycoprotein</keyword>
<dbReference type="PANTHER" id="PTHR30480">
    <property type="entry name" value="BETA-HEXOSAMINIDASE-RELATED"/>
    <property type="match status" value="1"/>
</dbReference>
<evidence type="ECO:0000259" key="5">
    <source>
        <dbReference type="Pfam" id="PF00933"/>
    </source>
</evidence>
<dbReference type="GO" id="GO:0004553">
    <property type="term" value="F:hydrolase activity, hydrolyzing O-glycosyl compounds"/>
    <property type="evidence" value="ECO:0007669"/>
    <property type="project" value="InterPro"/>
</dbReference>
<organism evidence="6 7">
    <name type="scientific">Truncatella angustata</name>
    <dbReference type="NCBI Taxonomy" id="152316"/>
    <lineage>
        <taxon>Eukaryota</taxon>
        <taxon>Fungi</taxon>
        <taxon>Dikarya</taxon>
        <taxon>Ascomycota</taxon>
        <taxon>Pezizomycotina</taxon>
        <taxon>Sordariomycetes</taxon>
        <taxon>Xylariomycetidae</taxon>
        <taxon>Amphisphaeriales</taxon>
        <taxon>Sporocadaceae</taxon>
        <taxon>Truncatella</taxon>
    </lineage>
</organism>
<dbReference type="PANTHER" id="PTHR30480:SF8">
    <property type="entry name" value="PUTATIVE (AFU_ORTHOLOGUE AFUA_8G04060)-RELATED"/>
    <property type="match status" value="1"/>
</dbReference>
<evidence type="ECO:0000256" key="3">
    <source>
        <dbReference type="ARBA" id="ARBA00023180"/>
    </source>
</evidence>
<comment type="similarity">
    <text evidence="1">Belongs to the glycosyl hydrolase 3 family.</text>
</comment>
<evidence type="ECO:0000313" key="6">
    <source>
        <dbReference type="EMBL" id="KAH6647658.1"/>
    </source>
</evidence>
<dbReference type="Gene3D" id="3.40.50.1700">
    <property type="entry name" value="Glycoside hydrolase family 3 C-terminal domain"/>
    <property type="match status" value="1"/>
</dbReference>
<proteinExistence type="inferred from homology"/>
<feature type="domain" description="Glycoside hydrolase family 3 N-terminal" evidence="5">
    <location>
        <begin position="19"/>
        <end position="342"/>
    </location>
</feature>
<dbReference type="InterPro" id="IPR036881">
    <property type="entry name" value="Glyco_hydro_3_C_sf"/>
</dbReference>
<evidence type="ECO:0000256" key="4">
    <source>
        <dbReference type="ARBA" id="ARBA00023295"/>
    </source>
</evidence>
<dbReference type="RefSeq" id="XP_045954170.1">
    <property type="nucleotide sequence ID" value="XM_046098463.1"/>
</dbReference>
<dbReference type="AlphaFoldDB" id="A0A9P8RP94"/>
<evidence type="ECO:0000256" key="2">
    <source>
        <dbReference type="ARBA" id="ARBA00022801"/>
    </source>
</evidence>
<dbReference type="SUPFAM" id="SSF51445">
    <property type="entry name" value="(Trans)glycosidases"/>
    <property type="match status" value="1"/>
</dbReference>
<dbReference type="GeneID" id="70127355"/>
<dbReference type="InterPro" id="IPR001764">
    <property type="entry name" value="Glyco_hydro_3_N"/>
</dbReference>
<comment type="caution">
    <text evidence="6">The sequence shown here is derived from an EMBL/GenBank/DDBJ whole genome shotgun (WGS) entry which is preliminary data.</text>
</comment>
<reference evidence="6" key="1">
    <citation type="journal article" date="2021" name="Nat. Commun.">
        <title>Genetic determinants of endophytism in the Arabidopsis root mycobiome.</title>
        <authorList>
            <person name="Mesny F."/>
            <person name="Miyauchi S."/>
            <person name="Thiergart T."/>
            <person name="Pickel B."/>
            <person name="Atanasova L."/>
            <person name="Karlsson M."/>
            <person name="Huettel B."/>
            <person name="Barry K.W."/>
            <person name="Haridas S."/>
            <person name="Chen C."/>
            <person name="Bauer D."/>
            <person name="Andreopoulos W."/>
            <person name="Pangilinan J."/>
            <person name="LaButti K."/>
            <person name="Riley R."/>
            <person name="Lipzen A."/>
            <person name="Clum A."/>
            <person name="Drula E."/>
            <person name="Henrissat B."/>
            <person name="Kohler A."/>
            <person name="Grigoriev I.V."/>
            <person name="Martin F.M."/>
            <person name="Hacquard S."/>
        </authorList>
    </citation>
    <scope>NUCLEOTIDE SEQUENCE</scope>
    <source>
        <strain evidence="6">MPI-SDFR-AT-0073</strain>
    </source>
</reference>
<accession>A0A9P8RP94</accession>
<dbReference type="InterPro" id="IPR050226">
    <property type="entry name" value="NagZ_Beta-hexosaminidase"/>
</dbReference>
<name>A0A9P8RP94_9PEZI</name>
<dbReference type="EMBL" id="JAGPXC010000008">
    <property type="protein sequence ID" value="KAH6647658.1"/>
    <property type="molecule type" value="Genomic_DNA"/>
</dbReference>
<dbReference type="FunFam" id="3.20.20.300:FF:000008">
    <property type="entry name" value="Beta-N-acetylglucosaminidase, putative"/>
    <property type="match status" value="1"/>
</dbReference>
<sequence>MAKIDSESDPLWQDMDWAIGQMLIMGWDGTEVTPQIKNLIEEHHLGSILLTAKNLKSAEQTTTLVRELQTIAHNAGHPQPLLIALDQENGGVNSLFDEDFICQFPSAMGIAATGSPKLAYDTAKATATEISAVGVNVVLGPVLDVLTNARHQPLGVRAVGDDPQEASQYGVAALNGYKDAGVATCGKHFPSYGNLEFLGSSLDMPIITQTLEELSLSALVPFRNAIATGRLDAMFIGGCGIANAGMNVMHACLSEQVVDDLLRNELGFDGVAISECLEMESLIQEYGVKGGTVMAVEAGNDLILLCRAHDVQLEAISGLKLGLENGIISKERVRTSLGRVLRMKSACTSWQKALNPPGLPFLSQIYPTHLTLSREAYDRSITIVRDKDGLIPLSRSLLREEELLLLTPLVKPLPASKATKSMMEKAAIKNGAGNLHDRFIHQERGAIMSGEGVFRELGKSLARARHGKLLHTSYTANGLRPVHENLIHRASAIVIVTADANRNGYQSGFTKHVAMMCQLLRSTGQKKSLIVVAVSSPYDFAMDKTIGTYLCTFDFTETAMASLVRALYGEFVPRGSMPGTMRKSKKVIKNRQRWLVEGYDGERDGQALDELIKILARASTPSLPYSACSAHAFELSRELNPSVEQAHFVVRNSSTQALYGFVATYFTKGLGAIGAIFVDPAKRNVSIGTSLHRRAMRALLQRNGLKKIQLGAAFPSVFPGIPVEESGSAKSWFANIGWDVQFPRRVSNLAITDLSSWSAPEGLPQNLTRHQIGFDLVPGLENGETVLNFVATHASPDIVELYSFALQSHDCGIIRAKSGNETLLGTVIATKPNSNIAAYFPLLNTAREGTYGGIVAPVVPTTAQSALLVQGLVLMGVRQNKGHRSAKSIVSWVLDDAQSVLAAMGFETQQAFDEITNSPDHVSHCVVQVSVIQWLTVS</sequence>
<keyword evidence="2 6" id="KW-0378">Hydrolase</keyword>
<keyword evidence="7" id="KW-1185">Reference proteome</keyword>
<dbReference type="InterPro" id="IPR036962">
    <property type="entry name" value="Glyco_hydro_3_N_sf"/>
</dbReference>